<evidence type="ECO:0000259" key="9">
    <source>
        <dbReference type="PROSITE" id="PS51012"/>
    </source>
</evidence>
<dbReference type="Pfam" id="PF01061">
    <property type="entry name" value="ABC2_membrane"/>
    <property type="match status" value="1"/>
</dbReference>
<dbReference type="PANTHER" id="PTHR30413:SF8">
    <property type="entry name" value="TRANSPORT PERMEASE PROTEIN"/>
    <property type="match status" value="1"/>
</dbReference>
<gene>
    <name evidence="10" type="ORF">UFOPK3401_01499</name>
</gene>
<dbReference type="PRINTS" id="PR00164">
    <property type="entry name" value="ABC2TRNSPORT"/>
</dbReference>
<keyword evidence="7 8" id="KW-0472">Membrane</keyword>
<evidence type="ECO:0000256" key="4">
    <source>
        <dbReference type="ARBA" id="ARBA00022519"/>
    </source>
</evidence>
<feature type="transmembrane region" description="Helical" evidence="8">
    <location>
        <begin position="263"/>
        <end position="284"/>
    </location>
</feature>
<dbReference type="PROSITE" id="PS51012">
    <property type="entry name" value="ABC_TM2"/>
    <property type="match status" value="1"/>
</dbReference>
<evidence type="ECO:0000256" key="8">
    <source>
        <dbReference type="SAM" id="Phobius"/>
    </source>
</evidence>
<dbReference type="GO" id="GO:0140359">
    <property type="term" value="F:ABC-type transporter activity"/>
    <property type="evidence" value="ECO:0007669"/>
    <property type="project" value="InterPro"/>
</dbReference>
<dbReference type="EMBL" id="CAFBLM010000116">
    <property type="protein sequence ID" value="CAB4881661.1"/>
    <property type="molecule type" value="Genomic_DNA"/>
</dbReference>
<keyword evidence="2" id="KW-0813">Transport</keyword>
<evidence type="ECO:0000256" key="6">
    <source>
        <dbReference type="ARBA" id="ARBA00022989"/>
    </source>
</evidence>
<keyword evidence="6 8" id="KW-1133">Transmembrane helix</keyword>
<dbReference type="GO" id="GO:0043190">
    <property type="term" value="C:ATP-binding cassette (ABC) transporter complex"/>
    <property type="evidence" value="ECO:0007669"/>
    <property type="project" value="InterPro"/>
</dbReference>
<evidence type="ECO:0000256" key="2">
    <source>
        <dbReference type="ARBA" id="ARBA00022448"/>
    </source>
</evidence>
<keyword evidence="4" id="KW-0997">Cell inner membrane</keyword>
<accession>A0A6J7EHL8</accession>
<dbReference type="GO" id="GO:0015920">
    <property type="term" value="P:lipopolysaccharide transport"/>
    <property type="evidence" value="ECO:0007669"/>
    <property type="project" value="TreeGrafter"/>
</dbReference>
<dbReference type="InterPro" id="IPR000412">
    <property type="entry name" value="ABC_2_transport"/>
</dbReference>
<feature type="transmembrane region" description="Helical" evidence="8">
    <location>
        <begin position="164"/>
        <end position="189"/>
    </location>
</feature>
<proteinExistence type="predicted"/>
<comment type="subcellular location">
    <subcellularLocation>
        <location evidence="1">Cell inner membrane</location>
        <topology evidence="1">Multi-pass membrane protein</topology>
    </subcellularLocation>
</comment>
<keyword evidence="3" id="KW-1003">Cell membrane</keyword>
<protein>
    <submittedName>
        <fullName evidence="10">Unannotated protein</fullName>
    </submittedName>
</protein>
<dbReference type="InterPro" id="IPR047817">
    <property type="entry name" value="ABC2_TM_bact-type"/>
</dbReference>
<evidence type="ECO:0000256" key="3">
    <source>
        <dbReference type="ARBA" id="ARBA00022475"/>
    </source>
</evidence>
<feature type="transmembrane region" description="Helical" evidence="8">
    <location>
        <begin position="64"/>
        <end position="85"/>
    </location>
</feature>
<dbReference type="AlphaFoldDB" id="A0A6J7EHL8"/>
<dbReference type="PANTHER" id="PTHR30413">
    <property type="entry name" value="INNER MEMBRANE TRANSPORT PERMEASE"/>
    <property type="match status" value="1"/>
</dbReference>
<evidence type="ECO:0000256" key="1">
    <source>
        <dbReference type="ARBA" id="ARBA00004429"/>
    </source>
</evidence>
<evidence type="ECO:0000313" key="10">
    <source>
        <dbReference type="EMBL" id="CAB4881661.1"/>
    </source>
</evidence>
<name>A0A6J7EHL8_9ZZZZ</name>
<feature type="domain" description="ABC transmembrane type-2" evidence="9">
    <location>
        <begin position="58"/>
        <end position="286"/>
    </location>
</feature>
<sequence length="293" mass="32617">MTAIDRSAPAAMAAEFGLTPIGRQPALKAYMQALWERRFFIWTFARSRIAAENAESRLGQLWQVLNPLLNAGVYYLVFGVILGQSKKIEHYIAFLLTGVFIFAFSSRTIMAGSRSISGNLGLVRALHFPRAVLPFANVIEELVKTGTSLIVLAVLVVLTGEAPTAQWLLLIPVILLQLMFSAGIALVFARLTAEIRDVAQFLPFALRIWMYLSGVMYLISDFVKNHDGHPIITILLEANPAAVYIQLARNALMNTAQTNTPVWNWYLAIAWAIVPLIGGFIFFWRAESRYGRG</sequence>
<reference evidence="10" key="1">
    <citation type="submission" date="2020-05" db="EMBL/GenBank/DDBJ databases">
        <authorList>
            <person name="Chiriac C."/>
            <person name="Salcher M."/>
            <person name="Ghai R."/>
            <person name="Kavagutti S V."/>
        </authorList>
    </citation>
    <scope>NUCLEOTIDE SEQUENCE</scope>
</reference>
<dbReference type="InterPro" id="IPR013525">
    <property type="entry name" value="ABC2_TM"/>
</dbReference>
<feature type="transmembrane region" description="Helical" evidence="8">
    <location>
        <begin position="201"/>
        <end position="219"/>
    </location>
</feature>
<evidence type="ECO:0000256" key="7">
    <source>
        <dbReference type="ARBA" id="ARBA00023136"/>
    </source>
</evidence>
<evidence type="ECO:0000256" key="5">
    <source>
        <dbReference type="ARBA" id="ARBA00022692"/>
    </source>
</evidence>
<organism evidence="10">
    <name type="scientific">freshwater metagenome</name>
    <dbReference type="NCBI Taxonomy" id="449393"/>
    <lineage>
        <taxon>unclassified sequences</taxon>
        <taxon>metagenomes</taxon>
        <taxon>ecological metagenomes</taxon>
    </lineage>
</organism>
<keyword evidence="5 8" id="KW-0812">Transmembrane</keyword>
<feature type="transmembrane region" description="Helical" evidence="8">
    <location>
        <begin position="91"/>
        <end position="110"/>
    </location>
</feature>